<comment type="catalytic activity">
    <reaction evidence="15">
        <text>a ubiquinone + reduced [electron-transfer flavoprotein] = a ubiquinol + oxidized [electron-transfer flavoprotein] + H(+)</text>
        <dbReference type="Rhea" id="RHEA:24052"/>
        <dbReference type="Rhea" id="RHEA-COMP:9565"/>
        <dbReference type="Rhea" id="RHEA-COMP:9566"/>
        <dbReference type="Rhea" id="RHEA-COMP:10685"/>
        <dbReference type="Rhea" id="RHEA-COMP:10686"/>
        <dbReference type="ChEBI" id="CHEBI:15378"/>
        <dbReference type="ChEBI" id="CHEBI:16389"/>
        <dbReference type="ChEBI" id="CHEBI:17976"/>
        <dbReference type="ChEBI" id="CHEBI:57692"/>
        <dbReference type="ChEBI" id="CHEBI:58307"/>
        <dbReference type="EC" id="1.5.5.1"/>
    </reaction>
</comment>
<evidence type="ECO:0000256" key="7">
    <source>
        <dbReference type="ARBA" id="ARBA00022827"/>
    </source>
</evidence>
<dbReference type="EMBL" id="FTPD01000056">
    <property type="protein sequence ID" value="SIT58867.1"/>
    <property type="molecule type" value="Genomic_DNA"/>
</dbReference>
<dbReference type="Gene3D" id="3.30.9.90">
    <property type="match status" value="1"/>
</dbReference>
<dbReference type="AlphaFoldDB" id="A0A1R3VHW3"/>
<evidence type="ECO:0000313" key="18">
    <source>
        <dbReference type="Proteomes" id="UP000188388"/>
    </source>
</evidence>
<gene>
    <name evidence="17" type="ORF">BQ8794_60176</name>
</gene>
<keyword evidence="7 15" id="KW-0274">FAD</keyword>
<evidence type="ECO:0000256" key="10">
    <source>
        <dbReference type="ARBA" id="ARBA00023002"/>
    </source>
</evidence>
<dbReference type="InterPro" id="IPR036188">
    <property type="entry name" value="FAD/NAD-bd_sf"/>
</dbReference>
<keyword evidence="12 15" id="KW-0411">Iron-sulfur</keyword>
<name>A0A1R3VHW3_9HYPH</name>
<dbReference type="STRING" id="1631249.BQ8794_60176"/>
<evidence type="ECO:0000256" key="2">
    <source>
        <dbReference type="ARBA" id="ARBA00002819"/>
    </source>
</evidence>
<evidence type="ECO:0000256" key="4">
    <source>
        <dbReference type="ARBA" id="ARBA00022448"/>
    </source>
</evidence>
<dbReference type="SUPFAM" id="SSF54373">
    <property type="entry name" value="FAD-linked reductases, C-terminal domain"/>
    <property type="match status" value="1"/>
</dbReference>
<dbReference type="SUPFAM" id="SSF51905">
    <property type="entry name" value="FAD/NAD(P)-binding domain"/>
    <property type="match status" value="1"/>
</dbReference>
<dbReference type="InterPro" id="IPR017896">
    <property type="entry name" value="4Fe4S_Fe-S-bd"/>
</dbReference>
<feature type="domain" description="4Fe-4S ferredoxin-type" evidence="16">
    <location>
        <begin position="560"/>
        <end position="589"/>
    </location>
</feature>
<dbReference type="Pfam" id="PF05187">
    <property type="entry name" value="Fer4_ETF_QO"/>
    <property type="match status" value="1"/>
</dbReference>
<proteinExistence type="predicted"/>
<keyword evidence="6 15" id="KW-0479">Metal-binding</keyword>
<dbReference type="Gene3D" id="3.30.70.20">
    <property type="match status" value="1"/>
</dbReference>
<evidence type="ECO:0000256" key="3">
    <source>
        <dbReference type="ARBA" id="ARBA00004370"/>
    </source>
</evidence>
<keyword evidence="10 15" id="KW-0560">Oxidoreductase</keyword>
<dbReference type="InterPro" id="IPR007859">
    <property type="entry name" value="ETF-QO/FixX_C"/>
</dbReference>
<evidence type="ECO:0000256" key="5">
    <source>
        <dbReference type="ARBA" id="ARBA00022630"/>
    </source>
</evidence>
<keyword evidence="8" id="KW-0809">Transit peptide</keyword>
<comment type="cofactor">
    <cofactor evidence="1 15">
        <name>FAD</name>
        <dbReference type="ChEBI" id="CHEBI:57692"/>
    </cofactor>
</comment>
<dbReference type="Proteomes" id="UP000188388">
    <property type="component" value="Unassembled WGS sequence"/>
</dbReference>
<dbReference type="Pfam" id="PF21162">
    <property type="entry name" value="ETFQO_UQ-bd"/>
    <property type="match status" value="1"/>
</dbReference>
<keyword evidence="9 15" id="KW-0249">Electron transport</keyword>
<dbReference type="EC" id="1.5.5.1" evidence="15"/>
<evidence type="ECO:0000256" key="9">
    <source>
        <dbReference type="ARBA" id="ARBA00022982"/>
    </source>
</evidence>
<dbReference type="FunFam" id="3.30.70.20:FF:000015">
    <property type="entry name" value="Electron transfer flavoprotein-ubiquinone oxidoreductase"/>
    <property type="match status" value="1"/>
</dbReference>
<organism evidence="17 18">
    <name type="scientific">Mesorhizobium prunaredense</name>
    <dbReference type="NCBI Taxonomy" id="1631249"/>
    <lineage>
        <taxon>Bacteria</taxon>
        <taxon>Pseudomonadati</taxon>
        <taxon>Pseudomonadota</taxon>
        <taxon>Alphaproteobacteria</taxon>
        <taxon>Hyphomicrobiales</taxon>
        <taxon>Phyllobacteriaceae</taxon>
        <taxon>Mesorhizobium</taxon>
    </lineage>
</organism>
<keyword evidence="18" id="KW-1185">Reference proteome</keyword>
<evidence type="ECO:0000256" key="14">
    <source>
        <dbReference type="ARBA" id="ARBA00023136"/>
    </source>
</evidence>
<dbReference type="GO" id="GO:0046872">
    <property type="term" value="F:metal ion binding"/>
    <property type="evidence" value="ECO:0007669"/>
    <property type="project" value="UniProtKB-KW"/>
</dbReference>
<keyword evidence="5 15" id="KW-0285">Flavoprotein</keyword>
<evidence type="ECO:0000256" key="6">
    <source>
        <dbReference type="ARBA" id="ARBA00022723"/>
    </source>
</evidence>
<comment type="subcellular location">
    <subcellularLocation>
        <location evidence="3">Membrane</location>
    </subcellularLocation>
</comment>
<dbReference type="InterPro" id="IPR040156">
    <property type="entry name" value="ETF-QO"/>
</dbReference>
<dbReference type="Pfam" id="PF01946">
    <property type="entry name" value="Thi4"/>
    <property type="match status" value="1"/>
</dbReference>
<sequence length="600" mass="64686">MRGLFDEIGIVTSAPVSRRELMRYAADKPARCANAAASEGLMSEIERESMEFDVVIVGAGPAGLAAAIRLKQVNPELSVVVLEKGGEVGAHILSGAVVDPIGIDRLLPGWRDEEGHPFKTPVTADHFLVLGPAGSFRLPNILMPPLMNNHGNYIVSLGNVCRWLATKAEALGVEIYPGFAAVDFIYSDQGAVTGVVTGDMGVEKDGTHGPGFAPGMALMGKYVLIGEGARGSLSKQLIAKYHLSDGREPGKYGIGLKELWQVKPENHRPGLVQHSFGWPLDMKTGGGSFLYHLEDNQVAVGFVVHLNYKNPYLSPFDEFQRFKTHPAIRGTFEGGKRLGYGARAITEGGWQSVPKLSFPGGALIGCAAGFVNVPRIKGSHNAVLSGMLAAEHVAEAIGAGRANDEPASYEAAWRATDIGKDLKKVRNVKPLWSRFGTAIGVGIGGLDMWLNSLFGFSPFGTLKHGKADYATLEPAARHKKIAYPKPDGVLTFDRLSSVFLSNTNHEENEPVHLLVADMDLQQRSEHDVYAGPSTRYCPAGVYEWVDKDGNVAADPAAKDVRFVINAQNCVHCKTCDIKDPNRNITWVPPQGGEGPVYQNM</sequence>
<dbReference type="InterPro" id="IPR049398">
    <property type="entry name" value="ETF-QO/FixC_UQ-bd"/>
</dbReference>
<evidence type="ECO:0000313" key="17">
    <source>
        <dbReference type="EMBL" id="SIT58867.1"/>
    </source>
</evidence>
<dbReference type="GO" id="GO:0051539">
    <property type="term" value="F:4 iron, 4 sulfur cluster binding"/>
    <property type="evidence" value="ECO:0007669"/>
    <property type="project" value="UniProtKB-UniRule"/>
</dbReference>
<evidence type="ECO:0000259" key="16">
    <source>
        <dbReference type="PROSITE" id="PS51379"/>
    </source>
</evidence>
<keyword evidence="11 15" id="KW-0408">Iron</keyword>
<evidence type="ECO:0000256" key="12">
    <source>
        <dbReference type="ARBA" id="ARBA00023014"/>
    </source>
</evidence>
<protein>
    <recommendedName>
        <fullName evidence="15">Electron transfer flavoprotein-ubiquinone oxidoreductase</fullName>
        <shortName evidence="15">ETF-QO</shortName>
        <ecNumber evidence="15">1.5.5.1</ecNumber>
    </recommendedName>
</protein>
<dbReference type="PANTHER" id="PTHR10617:SF107">
    <property type="entry name" value="ELECTRON TRANSFER FLAVOPROTEIN-UBIQUINONE OXIDOREDUCTASE, MITOCHONDRIAL"/>
    <property type="match status" value="1"/>
</dbReference>
<evidence type="ECO:0000256" key="8">
    <source>
        <dbReference type="ARBA" id="ARBA00022946"/>
    </source>
</evidence>
<comment type="cofactor">
    <cofactor evidence="15">
        <name>[4Fe-4S] cluster</name>
        <dbReference type="ChEBI" id="CHEBI:49883"/>
    </cofactor>
    <text evidence="15">Binds 1 [4Fe-4S] cluster.</text>
</comment>
<reference evidence="18" key="1">
    <citation type="submission" date="2017-01" db="EMBL/GenBank/DDBJ databases">
        <authorList>
            <person name="Brunel B."/>
        </authorList>
    </citation>
    <scope>NUCLEOTIDE SEQUENCE [LARGE SCALE GENOMIC DNA]</scope>
</reference>
<comment type="function">
    <text evidence="2 15">Accepts electrons from ETF and reduces ubiquinone.</text>
</comment>
<evidence type="ECO:0000256" key="11">
    <source>
        <dbReference type="ARBA" id="ARBA00023004"/>
    </source>
</evidence>
<dbReference type="GO" id="GO:0016020">
    <property type="term" value="C:membrane"/>
    <property type="evidence" value="ECO:0007669"/>
    <property type="project" value="UniProtKB-SubCell"/>
</dbReference>
<evidence type="ECO:0000256" key="13">
    <source>
        <dbReference type="ARBA" id="ARBA00023075"/>
    </source>
</evidence>
<dbReference type="Gene3D" id="3.50.50.60">
    <property type="entry name" value="FAD/NAD(P)-binding domain"/>
    <property type="match status" value="1"/>
</dbReference>
<accession>A0A1R3VHW3</accession>
<keyword evidence="14" id="KW-0472">Membrane</keyword>
<keyword evidence="4 15" id="KW-0813">Transport</keyword>
<dbReference type="GO" id="GO:0004174">
    <property type="term" value="F:electron-transferring-flavoprotein dehydrogenase activity"/>
    <property type="evidence" value="ECO:0007669"/>
    <property type="project" value="UniProtKB-UniRule"/>
</dbReference>
<dbReference type="PRINTS" id="PR00420">
    <property type="entry name" value="RNGMNOXGNASE"/>
</dbReference>
<evidence type="ECO:0000256" key="1">
    <source>
        <dbReference type="ARBA" id="ARBA00001974"/>
    </source>
</evidence>
<dbReference type="SUPFAM" id="SSF54862">
    <property type="entry name" value="4Fe-4S ferredoxins"/>
    <property type="match status" value="1"/>
</dbReference>
<dbReference type="PROSITE" id="PS51379">
    <property type="entry name" value="4FE4S_FER_2"/>
    <property type="match status" value="1"/>
</dbReference>
<dbReference type="PANTHER" id="PTHR10617">
    <property type="entry name" value="ELECTRON TRANSFER FLAVOPROTEIN-UBIQUINONE OXIDOREDUCTASE"/>
    <property type="match status" value="1"/>
</dbReference>
<keyword evidence="13 15" id="KW-0830">Ubiquinone</keyword>
<evidence type="ECO:0000256" key="15">
    <source>
        <dbReference type="RuleBase" id="RU366068"/>
    </source>
</evidence>